<dbReference type="OrthoDB" id="551907at2759"/>
<dbReference type="AlphaFoldDB" id="A0A9Q1N5H1"/>
<proteinExistence type="predicted"/>
<reference evidence="7" key="1">
    <citation type="journal article" date="2023" name="Proc. Natl. Acad. Sci. U.S.A.">
        <title>Genomic and structural basis for evolution of tropane alkaloid biosynthesis.</title>
        <authorList>
            <person name="Wanga Y.-J."/>
            <person name="Taina T."/>
            <person name="Yua J.-Y."/>
            <person name="Lia J."/>
            <person name="Xua B."/>
            <person name="Chenc J."/>
            <person name="D'Auriad J.C."/>
            <person name="Huanga J.-P."/>
            <person name="Huanga S.-X."/>
        </authorList>
    </citation>
    <scope>NUCLEOTIDE SEQUENCE [LARGE SCALE GENOMIC DNA]</scope>
    <source>
        <strain evidence="7">cv. KIB-2019</strain>
    </source>
</reference>
<dbReference type="Gene3D" id="1.10.10.60">
    <property type="entry name" value="Homeodomain-like"/>
    <property type="match status" value="1"/>
</dbReference>
<comment type="caution">
    <text evidence="6">The sequence shown here is derived from an EMBL/GenBank/DDBJ whole genome shotgun (WGS) entry which is preliminary data.</text>
</comment>
<organism evidence="6 7">
    <name type="scientific">Anisodus acutangulus</name>
    <dbReference type="NCBI Taxonomy" id="402998"/>
    <lineage>
        <taxon>Eukaryota</taxon>
        <taxon>Viridiplantae</taxon>
        <taxon>Streptophyta</taxon>
        <taxon>Embryophyta</taxon>
        <taxon>Tracheophyta</taxon>
        <taxon>Spermatophyta</taxon>
        <taxon>Magnoliopsida</taxon>
        <taxon>eudicotyledons</taxon>
        <taxon>Gunneridae</taxon>
        <taxon>Pentapetalae</taxon>
        <taxon>asterids</taxon>
        <taxon>lamiids</taxon>
        <taxon>Solanales</taxon>
        <taxon>Solanaceae</taxon>
        <taxon>Solanoideae</taxon>
        <taxon>Hyoscyameae</taxon>
        <taxon>Anisodus</taxon>
    </lineage>
</organism>
<sequence>MGNCGRNNGEVRQYTRSKVPRLRWTPYLHQSFLLAIQKLGGQHKATPKLVLQMMDVRGLTISHVKSHLQMYRSMKSDVNWQGERSRTQTRKQSLDDHEQENVLFYHSSCSPSMERSESPFFYNPLPPKRSRIETTSCNTESLQYYCNERKREAVANNPYSSDHDYMQTINVNIDKSGVKERTNDGDTSFFTLQQTQRDSVPVDFFHSSNLLGNTLQQSENFKDESWKSSKCTFESLRKIKNGEEESCGLALSLSLHHYPNNSTQRSNTSANSVNEPIFSSYSENHSVNLDLSIALCSQ</sequence>
<evidence type="ECO:0000256" key="1">
    <source>
        <dbReference type="ARBA" id="ARBA00004123"/>
    </source>
</evidence>
<dbReference type="InterPro" id="IPR001005">
    <property type="entry name" value="SANT/Myb"/>
</dbReference>
<dbReference type="GO" id="GO:0005634">
    <property type="term" value="C:nucleus"/>
    <property type="evidence" value="ECO:0007669"/>
    <property type="project" value="UniProtKB-SubCell"/>
</dbReference>
<dbReference type="PANTHER" id="PTHR31314">
    <property type="entry name" value="MYB FAMILY TRANSCRIPTION FACTOR PHL7-LIKE"/>
    <property type="match status" value="1"/>
</dbReference>
<dbReference type="EMBL" id="JAJAGQ010000001">
    <property type="protein sequence ID" value="KAJ8574258.1"/>
    <property type="molecule type" value="Genomic_DNA"/>
</dbReference>
<dbReference type="GO" id="GO:0003700">
    <property type="term" value="F:DNA-binding transcription factor activity"/>
    <property type="evidence" value="ECO:0007669"/>
    <property type="project" value="InterPro"/>
</dbReference>
<dbReference type="GO" id="GO:0000976">
    <property type="term" value="F:transcription cis-regulatory region binding"/>
    <property type="evidence" value="ECO:0007669"/>
    <property type="project" value="UniProtKB-ARBA"/>
</dbReference>
<dbReference type="PROSITE" id="PS51294">
    <property type="entry name" value="HTH_MYB"/>
    <property type="match status" value="1"/>
</dbReference>
<comment type="subcellular location">
    <subcellularLocation>
        <location evidence="1">Nucleus</location>
    </subcellularLocation>
</comment>
<evidence type="ECO:0000256" key="3">
    <source>
        <dbReference type="ARBA" id="ARBA00023163"/>
    </source>
</evidence>
<protein>
    <recommendedName>
        <fullName evidence="5">HTH myb-type domain-containing protein</fullName>
    </recommendedName>
</protein>
<name>A0A9Q1N5H1_9SOLA</name>
<dbReference type="InterPro" id="IPR046955">
    <property type="entry name" value="PHR1-like"/>
</dbReference>
<dbReference type="InterPro" id="IPR009057">
    <property type="entry name" value="Homeodomain-like_sf"/>
</dbReference>
<keyword evidence="7" id="KW-1185">Reference proteome</keyword>
<evidence type="ECO:0000259" key="5">
    <source>
        <dbReference type="PROSITE" id="PS51294"/>
    </source>
</evidence>
<feature type="domain" description="HTH myb-type" evidence="5">
    <location>
        <begin position="16"/>
        <end position="76"/>
    </location>
</feature>
<keyword evidence="4" id="KW-0539">Nucleus</keyword>
<evidence type="ECO:0000256" key="2">
    <source>
        <dbReference type="ARBA" id="ARBA00023015"/>
    </source>
</evidence>
<accession>A0A9Q1N5H1</accession>
<keyword evidence="3" id="KW-0804">Transcription</keyword>
<dbReference type="Proteomes" id="UP001152561">
    <property type="component" value="Unassembled WGS sequence"/>
</dbReference>
<evidence type="ECO:0000313" key="6">
    <source>
        <dbReference type="EMBL" id="KAJ8574258.1"/>
    </source>
</evidence>
<dbReference type="InterPro" id="IPR006447">
    <property type="entry name" value="Myb_dom_plants"/>
</dbReference>
<gene>
    <name evidence="6" type="ORF">K7X08_026063</name>
</gene>
<keyword evidence="2" id="KW-0805">Transcription regulation</keyword>
<dbReference type="GO" id="GO:0010597">
    <property type="term" value="P:green leaf volatile biosynthetic process"/>
    <property type="evidence" value="ECO:0007669"/>
    <property type="project" value="UniProtKB-ARBA"/>
</dbReference>
<dbReference type="SUPFAM" id="SSF46689">
    <property type="entry name" value="Homeodomain-like"/>
    <property type="match status" value="1"/>
</dbReference>
<dbReference type="Pfam" id="PF00249">
    <property type="entry name" value="Myb_DNA-binding"/>
    <property type="match status" value="1"/>
</dbReference>
<dbReference type="NCBIfam" id="TIGR01557">
    <property type="entry name" value="myb_SHAQKYF"/>
    <property type="match status" value="1"/>
</dbReference>
<dbReference type="FunFam" id="1.10.10.60:FF:000007">
    <property type="entry name" value="Two-component response regulator"/>
    <property type="match status" value="1"/>
</dbReference>
<evidence type="ECO:0000256" key="4">
    <source>
        <dbReference type="ARBA" id="ARBA00023242"/>
    </source>
</evidence>
<dbReference type="InterPro" id="IPR017930">
    <property type="entry name" value="Myb_dom"/>
</dbReference>
<dbReference type="PANTHER" id="PTHR31314:SF188">
    <property type="entry name" value="TRANSCRIPTION FACTOR KAN2 ISOFORM X1-RELATED"/>
    <property type="match status" value="1"/>
</dbReference>
<evidence type="ECO:0000313" key="7">
    <source>
        <dbReference type="Proteomes" id="UP001152561"/>
    </source>
</evidence>